<name>A2C8A4_PROM3</name>
<dbReference type="Gene3D" id="3.40.50.300">
    <property type="entry name" value="P-loop containing nucleotide triphosphate hydrolases"/>
    <property type="match status" value="2"/>
</dbReference>
<dbReference type="GO" id="GO:0003678">
    <property type="term" value="F:DNA helicase activity"/>
    <property type="evidence" value="ECO:0007669"/>
    <property type="project" value="UniProtKB-ARBA"/>
</dbReference>
<dbReference type="BioCyc" id="PMAR59922:G1G80-870-MONOMER"/>
<accession>A2C8A4</accession>
<dbReference type="GO" id="GO:0006302">
    <property type="term" value="P:double-strand break repair"/>
    <property type="evidence" value="ECO:0007669"/>
    <property type="project" value="InterPro"/>
</dbReference>
<dbReference type="RefSeq" id="WP_011825620.1">
    <property type="nucleotide sequence ID" value="NC_008820.1"/>
</dbReference>
<dbReference type="EMBL" id="CP000554">
    <property type="protein sequence ID" value="ABM77714.1"/>
    <property type="molecule type" value="Genomic_DNA"/>
</dbReference>
<keyword evidence="2" id="KW-0067">ATP-binding</keyword>
<dbReference type="InterPro" id="IPR006344">
    <property type="entry name" value="RecD"/>
</dbReference>
<dbReference type="GO" id="GO:0008854">
    <property type="term" value="F:exodeoxyribonuclease V activity"/>
    <property type="evidence" value="ECO:0007669"/>
    <property type="project" value="UniProtKB-EC"/>
</dbReference>
<dbReference type="PANTHER" id="PTHR43788:SF6">
    <property type="entry name" value="DNA HELICASE B"/>
    <property type="match status" value="1"/>
</dbReference>
<dbReference type="PANTHER" id="PTHR43788">
    <property type="entry name" value="DNA2/NAM7 HELICASE FAMILY MEMBER"/>
    <property type="match status" value="1"/>
</dbReference>
<dbReference type="GO" id="GO:0005524">
    <property type="term" value="F:ATP binding"/>
    <property type="evidence" value="ECO:0007669"/>
    <property type="project" value="UniProtKB-KW"/>
</dbReference>
<dbReference type="STRING" id="59922.P9303_09631"/>
<dbReference type="KEGG" id="pmf:P9303_09631"/>
<dbReference type="CDD" id="cd18809">
    <property type="entry name" value="SF1_C_RecD"/>
    <property type="match status" value="1"/>
</dbReference>
<organism evidence="4 5">
    <name type="scientific">Prochlorococcus marinus (strain MIT 9303)</name>
    <dbReference type="NCBI Taxonomy" id="59922"/>
    <lineage>
        <taxon>Bacteria</taxon>
        <taxon>Bacillati</taxon>
        <taxon>Cyanobacteriota</taxon>
        <taxon>Cyanophyceae</taxon>
        <taxon>Synechococcales</taxon>
        <taxon>Prochlorococcaceae</taxon>
        <taxon>Prochlorococcus</taxon>
    </lineage>
</organism>
<dbReference type="GO" id="GO:0009338">
    <property type="term" value="C:exodeoxyribonuclease V complex"/>
    <property type="evidence" value="ECO:0007669"/>
    <property type="project" value="InterPro"/>
</dbReference>
<dbReference type="InterPro" id="IPR027785">
    <property type="entry name" value="UvrD-like_helicase_C"/>
</dbReference>
<keyword evidence="4" id="KW-0378">Hydrolase</keyword>
<feature type="domain" description="UvrD-like helicase C-terminal" evidence="3">
    <location>
        <begin position="507"/>
        <end position="565"/>
    </location>
</feature>
<proteinExistence type="inferred from homology"/>
<dbReference type="HOGENOM" id="CLU_007524_1_3_3"/>
<gene>
    <name evidence="4" type="primary">recD</name>
    <name evidence="4" type="ordered locus">P9303_09631</name>
</gene>
<evidence type="ECO:0000256" key="1">
    <source>
        <dbReference type="ARBA" id="ARBA00022741"/>
    </source>
</evidence>
<evidence type="ECO:0000313" key="4">
    <source>
        <dbReference type="EMBL" id="ABM77714.1"/>
    </source>
</evidence>
<dbReference type="InterPro" id="IPR027417">
    <property type="entry name" value="P-loop_NTPase"/>
</dbReference>
<dbReference type="CDD" id="cd17933">
    <property type="entry name" value="DEXSc_RecD-like"/>
    <property type="match status" value="1"/>
</dbReference>
<dbReference type="HAMAP" id="MF_01487">
    <property type="entry name" value="RecD"/>
    <property type="match status" value="1"/>
</dbReference>
<dbReference type="Pfam" id="PF13245">
    <property type="entry name" value="AAA_19"/>
    <property type="match status" value="1"/>
</dbReference>
<evidence type="ECO:0000313" key="5">
    <source>
        <dbReference type="Proteomes" id="UP000002274"/>
    </source>
</evidence>
<protein>
    <submittedName>
        <fullName evidence="4">Possible exodeoxyribonuclease V 67 kD polypeptide</fullName>
        <ecNumber evidence="4">3.1.11.5</ecNumber>
    </submittedName>
</protein>
<dbReference type="InterPro" id="IPR050534">
    <property type="entry name" value="Coronavir_polyprotein_1ab"/>
</dbReference>
<evidence type="ECO:0000259" key="3">
    <source>
        <dbReference type="Pfam" id="PF13538"/>
    </source>
</evidence>
<dbReference type="AlphaFoldDB" id="A2C8A4"/>
<dbReference type="Pfam" id="PF13538">
    <property type="entry name" value="UvrD_C_2"/>
    <property type="match status" value="1"/>
</dbReference>
<dbReference type="EC" id="3.1.11.5" evidence="4"/>
<keyword evidence="1" id="KW-0547">Nucleotide-binding</keyword>
<dbReference type="GO" id="GO:0006310">
    <property type="term" value="P:DNA recombination"/>
    <property type="evidence" value="ECO:0007669"/>
    <property type="project" value="InterPro"/>
</dbReference>
<reference evidence="4 5" key="1">
    <citation type="journal article" date="2007" name="PLoS Genet.">
        <title>Patterns and implications of gene gain and loss in the evolution of Prochlorococcus.</title>
        <authorList>
            <person name="Kettler G.C."/>
            <person name="Martiny A.C."/>
            <person name="Huang K."/>
            <person name="Zucker J."/>
            <person name="Coleman M.L."/>
            <person name="Rodrigue S."/>
            <person name="Chen F."/>
            <person name="Lapidus A."/>
            <person name="Ferriera S."/>
            <person name="Johnson J."/>
            <person name="Steglich C."/>
            <person name="Church G.M."/>
            <person name="Richardson P."/>
            <person name="Chisholm S.W."/>
        </authorList>
    </citation>
    <scope>NUCLEOTIDE SEQUENCE [LARGE SCALE GENOMIC DNA]</scope>
    <source>
        <strain evidence="4 5">MIT 9303</strain>
    </source>
</reference>
<evidence type="ECO:0000256" key="2">
    <source>
        <dbReference type="ARBA" id="ARBA00022840"/>
    </source>
</evidence>
<sequence>MTRSDSSTWPSGFPRALHQTLLRRLPPKASSVHLEDLVNALMDALARGELQLNLTAMSPPQELKAMGWPEAHCQALLASGWLEGAASPMVLNGNQLSWRRWHGDMDAVIKELINRSNVVQATSICTTPSHHPALLDGLNPEQQAAVEAIDNHGVVLLSGGPGTGKTSTIVQMLARAVTLRPGLRIGLAAPTGKAARRLEEAVRKGLEAIPPTQRQALTSLPCSTLHRWLQARPGGFGRHQQHPLMLDLLVIDEMSMVELSLMQALLSALPIDSQLVMIGDPDQLPPVGSGAVWHQLQQADIRQQFNHGAIHLHQLYRNRGSLATLSRVLCDQGLSAFWQQLSLLPKSANVEQHQCNLSSMPRFLVQHLQEHSRTLQRLTAELMLELPDDAYTSTMLNTNLAVAAESLLDSLERLMVLCPKRRGFWGVDDVHRALLGQSLEAGVMRWPLGTPVMCCENQAELGLANGDVGLVVGQGDNLRILFRVISEQGGLTTRFIHPARLSVVEPALALTVHKSQGSEADHVILLWPEIKAVSATSADGFESASSFERKLLYTAITRARQRVDLVTAMASGRSDG</sequence>
<dbReference type="SUPFAM" id="SSF52540">
    <property type="entry name" value="P-loop containing nucleoside triphosphate hydrolases"/>
    <property type="match status" value="1"/>
</dbReference>
<dbReference type="Proteomes" id="UP000002274">
    <property type="component" value="Chromosome"/>
</dbReference>